<keyword evidence="5" id="KW-1185">Reference proteome</keyword>
<dbReference type="EMBL" id="JBJQND010000004">
    <property type="protein sequence ID" value="KAL3879334.1"/>
    <property type="molecule type" value="Genomic_DNA"/>
</dbReference>
<evidence type="ECO:0000256" key="2">
    <source>
        <dbReference type="SAM" id="MobiDB-lite"/>
    </source>
</evidence>
<accession>A0ABD3WZD3</accession>
<evidence type="ECO:0000259" key="3">
    <source>
        <dbReference type="Pfam" id="PF16026"/>
    </source>
</evidence>
<dbReference type="Proteomes" id="UP001634394">
    <property type="component" value="Unassembled WGS sequence"/>
</dbReference>
<evidence type="ECO:0000256" key="1">
    <source>
        <dbReference type="SAM" id="Coils"/>
    </source>
</evidence>
<feature type="coiled-coil region" evidence="1">
    <location>
        <begin position="182"/>
        <end position="209"/>
    </location>
</feature>
<evidence type="ECO:0000313" key="4">
    <source>
        <dbReference type="EMBL" id="KAL3879334.1"/>
    </source>
</evidence>
<reference evidence="4 5" key="1">
    <citation type="submission" date="2024-11" db="EMBL/GenBank/DDBJ databases">
        <title>Chromosome-level genome assembly of the freshwater bivalve Anodonta woodiana.</title>
        <authorList>
            <person name="Chen X."/>
        </authorList>
    </citation>
    <scope>NUCLEOTIDE SEQUENCE [LARGE SCALE GENOMIC DNA]</scope>
    <source>
        <strain evidence="4">MN2024</strain>
        <tissue evidence="4">Gills</tissue>
    </source>
</reference>
<dbReference type="InterPro" id="IPR031981">
    <property type="entry name" value="MIEAP_C"/>
</dbReference>
<sequence length="505" mass="58477">MTETIAFDAMEDWVQFSMSDIESPNTTKQKTEDVCERLQKRHTKLKNKNAKLRRSIVDMNRTVTQEKHIITDLEKRVQRLELELERTLDVNKQQQCDIEKLEKTYSIIYSENAQLEKSLNDMTRNLSQGAKISSDLQQRTESLVLERESILAVNIQLQSDIETLNKMYSNSQWKNGQLEKSLNEMGRTLSQEKETVSDLQNRLSKLAGDLLTHENTNITDLSDPNRPIMLSETYSEIYDNEWTDAFEELTGRGLTDILAIKKLRDMLLCSFRKCRDVTWYRYQILKSTMSTVDIFEVLPSAKDFTESEEKSESTSNESKVNSSNETHNSIPINSEANNKEETCRDLCVSSASRKAELLYQRNIEGERTSQSKKEHLTISIALTVEQEKEIKRIWRTATNALMDESVRNLHILLLTKFDISIEDWPNTSKYLARCIDLCWKMGVQEKPMYLDACDEKSDCCEKIFNHDKYRAYMQSGKRVEFVVWPALFLHEGGAMLVKGIAQGCQ</sequence>
<comment type="caution">
    <text evidence="4">The sequence shown here is derived from an EMBL/GenBank/DDBJ whole genome shotgun (WGS) entry which is preliminary data.</text>
</comment>
<feature type="domain" description="Mitochondria-eating protein C-terminal" evidence="3">
    <location>
        <begin position="402"/>
        <end position="501"/>
    </location>
</feature>
<proteinExistence type="predicted"/>
<keyword evidence="1" id="KW-0175">Coiled coil</keyword>
<feature type="coiled-coil region" evidence="1">
    <location>
        <begin position="28"/>
        <end position="118"/>
    </location>
</feature>
<feature type="compositionally biased region" description="Low complexity" evidence="2">
    <location>
        <begin position="313"/>
        <end position="326"/>
    </location>
</feature>
<evidence type="ECO:0000313" key="5">
    <source>
        <dbReference type="Proteomes" id="UP001634394"/>
    </source>
</evidence>
<dbReference type="AlphaFoldDB" id="A0ABD3WZD3"/>
<dbReference type="Pfam" id="PF16026">
    <property type="entry name" value="MIEAP"/>
    <property type="match status" value="1"/>
</dbReference>
<organism evidence="4 5">
    <name type="scientific">Sinanodonta woodiana</name>
    <name type="common">Chinese pond mussel</name>
    <name type="synonym">Anodonta woodiana</name>
    <dbReference type="NCBI Taxonomy" id="1069815"/>
    <lineage>
        <taxon>Eukaryota</taxon>
        <taxon>Metazoa</taxon>
        <taxon>Spiralia</taxon>
        <taxon>Lophotrochozoa</taxon>
        <taxon>Mollusca</taxon>
        <taxon>Bivalvia</taxon>
        <taxon>Autobranchia</taxon>
        <taxon>Heteroconchia</taxon>
        <taxon>Palaeoheterodonta</taxon>
        <taxon>Unionida</taxon>
        <taxon>Unionoidea</taxon>
        <taxon>Unionidae</taxon>
        <taxon>Unioninae</taxon>
        <taxon>Sinanodonta</taxon>
    </lineage>
</organism>
<protein>
    <recommendedName>
        <fullName evidence="3">Mitochondria-eating protein C-terminal domain-containing protein</fullName>
    </recommendedName>
</protein>
<gene>
    <name evidence="4" type="ORF">ACJMK2_031634</name>
</gene>
<name>A0ABD3WZD3_SINWO</name>
<feature type="region of interest" description="Disordered" evidence="2">
    <location>
        <begin position="305"/>
        <end position="335"/>
    </location>
</feature>